<dbReference type="Proteomes" id="UP000076407">
    <property type="component" value="Unassembled WGS sequence"/>
</dbReference>
<proteinExistence type="predicted"/>
<reference evidence="1" key="1">
    <citation type="submission" date="2020-05" db="UniProtKB">
        <authorList>
            <consortium name="EnsemblMetazoa"/>
        </authorList>
    </citation>
    <scope>IDENTIFICATION</scope>
    <source>
        <strain evidence="1">SANGQUA</strain>
    </source>
</reference>
<organism evidence="1 2">
    <name type="scientific">Anopheles quadriannulatus</name>
    <name type="common">Mosquito</name>
    <dbReference type="NCBI Taxonomy" id="34691"/>
    <lineage>
        <taxon>Eukaryota</taxon>
        <taxon>Metazoa</taxon>
        <taxon>Ecdysozoa</taxon>
        <taxon>Arthropoda</taxon>
        <taxon>Hexapoda</taxon>
        <taxon>Insecta</taxon>
        <taxon>Pterygota</taxon>
        <taxon>Neoptera</taxon>
        <taxon>Endopterygota</taxon>
        <taxon>Diptera</taxon>
        <taxon>Nematocera</taxon>
        <taxon>Culicoidea</taxon>
        <taxon>Culicidae</taxon>
        <taxon>Anophelinae</taxon>
        <taxon>Anopheles</taxon>
    </lineage>
</organism>
<dbReference type="AlphaFoldDB" id="A0A182XQH8"/>
<evidence type="ECO:0000313" key="1">
    <source>
        <dbReference type="EnsemblMetazoa" id="AQUA014118-PA"/>
    </source>
</evidence>
<evidence type="ECO:0000313" key="2">
    <source>
        <dbReference type="Proteomes" id="UP000076407"/>
    </source>
</evidence>
<dbReference type="VEuPathDB" id="VectorBase:AQUA014118"/>
<keyword evidence="2" id="KW-1185">Reference proteome</keyword>
<accession>A0A182XQH8</accession>
<sequence>MRKTPNRNRKTGGSGKIKGILFCDLYVNVKASRVDLISFLPRIRTPRFVMIQSVFVSV</sequence>
<dbReference type="EnsemblMetazoa" id="AQUA014118-RA">
    <property type="protein sequence ID" value="AQUA014118-PA"/>
    <property type="gene ID" value="AQUA014118"/>
</dbReference>
<name>A0A182XQH8_ANOQN</name>
<protein>
    <submittedName>
        <fullName evidence="1">Uncharacterized protein</fullName>
    </submittedName>
</protein>